<feature type="compositionally biased region" description="Basic and acidic residues" evidence="1">
    <location>
        <begin position="1074"/>
        <end position="1087"/>
    </location>
</feature>
<feature type="compositionally biased region" description="Polar residues" evidence="1">
    <location>
        <begin position="801"/>
        <end position="815"/>
    </location>
</feature>
<feature type="region of interest" description="Disordered" evidence="1">
    <location>
        <begin position="1"/>
        <end position="23"/>
    </location>
</feature>
<feature type="compositionally biased region" description="Basic residues" evidence="1">
    <location>
        <begin position="1986"/>
        <end position="1995"/>
    </location>
</feature>
<feature type="compositionally biased region" description="Basic and acidic residues" evidence="1">
    <location>
        <begin position="1924"/>
        <end position="1938"/>
    </location>
</feature>
<feature type="region of interest" description="Disordered" evidence="1">
    <location>
        <begin position="289"/>
        <end position="315"/>
    </location>
</feature>
<feature type="compositionally biased region" description="Basic and acidic residues" evidence="1">
    <location>
        <begin position="1878"/>
        <end position="1887"/>
    </location>
</feature>
<sequence>MDPPQAAATSSTSRPSNREASSSSLYQAFPAGTPGRQVFPLIDGFTGEIFTVDLRHPLLAASARRTEDSTFFPTDVHPTWSALRQFLFTRVLPALPSKLHASLPSTAYTFCNTSDDHRLQTERPGCHPGHSATVLASSGCIDRSSEFASHPRSSRQLGGTSAKNSVVLLLECTYTSLDLEVKRHTRSEEEAPSGVLRPGEPGPIFFYYSDLIFYFCKGEQGDGREFGAVDGDRESSQLTSHSEFLRAREATQNRNDADELTGRQGIASAPASALSSPYLLAYDSQASRPHLGRRDSLPSSFGDATASGDSWKKGGSPGNHPVVFFRLPYASPSLERRLTGAEQCAVQTAAALCTDTGLQHFASSVRTAAHLLAAGRARAAAAASLLQRLPQQRRSALVVQGNLVRHLELATSWLAALLRRVEDERRLQQPLIDGLDPLLNLLHSTVLPKSLQKPKQSGQTAAASSKSQPIMRTLADALDIETVHYHVDRVIAQREQVYGHLKALQSRCDEAAVEASAAGRRAVSVAERAGAVEEEALRIEAAGRDHEVLFHRVLEALPPPPIAYSQYSPEQLEERRERQTAALQELRKIAGEQAACEERLAILWARRGEEFARAVSRVFEGKMEVKREHNLGLMLREAAQRVAVAVLQFGRLYALPRACALALQECARRRRFRCTYTSAAKSAQTQLDEMRLNEEELRLRFLESCGHALPLSLFGALRQYEVPRVAVEGPEDFDTDLEMIGGECDEPDSIELRIQDKDDDSSDSGFDPPDKVNNKSQALYTFGVQTVARATYPAYHGQQGRMPSNRGTGGKTTASNHHEESEDNRIEKKLLEASTSESLIAATAAVEALLAGMLQTGAEEERDVYTRAAKADLQDLLSQWRLEATVDKDNLPLMAASGNLPQERRISPLGVTPVYKSGSPLSVSSDQKTSLLSSSCSVYGIPTIYEESAGLPLHAIRPLIGEDADRDDVSMAGRSFMETRKMDNGGETTTTDDDGKPQSSASSLSLPSKDRTAVHARQVGSLLPPESKEKPRIRIRSPCLSPVDREARMASSQLMGREVSEDNLSSANAFDEERDGRKLIAYDREAGETQGEGTTSTTSSTSASLMSSVIGSSSSSPSSSSSLEREKKDSSSPIASSLQTNVSSTMLSSSLSPPLPGNEDRPESVERRDGSSCKQVAGISDRFSPTIGKKELQQCDTPKEGDDGMGVLPRKKGLLSLSSDAASLKRERERDRKFDLTEGFEASNTQPTSSRQPLIRFETGTGYTRCISASTPFSFSSSLVSDLPTPGVSVGSSGSIPSSSSSLLALTAQGTLSSSTFCPSSLSTSSAIYSASPSPVDMSSSSVSAMSSSLFSSSTSISPLLSTLTEAQKQSVASTIPSAPARTSVSASCSASLSSWSSGSSSSSLSLSSSEASSSSLSYLASSSSPSAKAADVLPSSFSVKRDPSDLPSSSPALCFSSVASMSSSISPGGATSHGFSSSCLSPPIRQSSLRVSGPATTTDGEGQSHEDVLVSYLSKRESLQKHASSASIPSEKPPEGSTHMFAEKKETSFFSAASDEEQKERKSLLSDFYRTGSFERRLSPHSSPRDAKALQTDDNKHEGLVSDHFSESLRKEDSLLQEPSVSAEESLMASDSLEIGSQVQKPGVQEKIGSVSPVFSFDIASTNNLGREHEISLEVADREQRKMGEPINSSSPGSSSSHQSFERRSSWVLKGEEEKILSSYRHTSSVDQRSSSDLELKSVQGKEEEQERKNVGGRIPPRDVNIESYEAESSITMQPDNLPAELTKQKELDPVSPVRSLSLKLEGLGEKAAEEQPEKTSIETKVELNNIGSSGTSTDGLHGGGSCKGRSREEADNLHESSASNGETSSIVGPVQVSGLDRSEHRDSDHSGIAVSSEETPEEHGWIREEKQTVESTLTEHNVAEGLEVKTERDDKRKEGEVEGPMCVGSASSVEAAGSGGEEKPTTASIRFDSDKSVSVEGQQEVSRHKGKKSLRYY</sequence>
<feature type="region of interest" description="Disordered" evidence="1">
    <location>
        <begin position="795"/>
        <end position="824"/>
    </location>
</feature>
<feature type="compositionally biased region" description="Polar residues" evidence="1">
    <location>
        <begin position="1242"/>
        <end position="1251"/>
    </location>
</feature>
<reference evidence="2 3" key="1">
    <citation type="journal article" date="2017" name="Int. J. Parasitol.">
        <title>The genome of the protozoan parasite Cystoisospora suis and a reverse vaccinology approach to identify vaccine candidates.</title>
        <authorList>
            <person name="Palmieri N."/>
            <person name="Shrestha A."/>
            <person name="Ruttkowski B."/>
            <person name="Beck T."/>
            <person name="Vogl C."/>
            <person name="Tomley F."/>
            <person name="Blake D.P."/>
            <person name="Joachim A."/>
        </authorList>
    </citation>
    <scope>NUCLEOTIDE SEQUENCE [LARGE SCALE GENOMIC DNA]</scope>
    <source>
        <strain evidence="2 3">Wien I</strain>
    </source>
</reference>
<keyword evidence="3" id="KW-1185">Reference proteome</keyword>
<evidence type="ECO:0000313" key="3">
    <source>
        <dbReference type="Proteomes" id="UP000221165"/>
    </source>
</evidence>
<accession>A0A2C6L5Q6</accession>
<feature type="compositionally biased region" description="Basic and acidic residues" evidence="1">
    <location>
        <begin position="1804"/>
        <end position="1823"/>
    </location>
</feature>
<dbReference type="VEuPathDB" id="ToxoDB:CSUI_003304"/>
<feature type="compositionally biased region" description="Low complexity" evidence="1">
    <location>
        <begin position="1690"/>
        <end position="1700"/>
    </location>
</feature>
<feature type="compositionally biased region" description="Low complexity" evidence="1">
    <location>
        <begin position="10"/>
        <end position="23"/>
    </location>
</feature>
<feature type="compositionally biased region" description="Basic and acidic residues" evidence="1">
    <location>
        <begin position="1847"/>
        <end position="1856"/>
    </location>
</feature>
<feature type="compositionally biased region" description="Basic and acidic residues" evidence="1">
    <location>
        <begin position="1731"/>
        <end position="1762"/>
    </location>
</feature>
<feature type="region of interest" description="Disordered" evidence="1">
    <location>
        <begin position="1678"/>
        <end position="1707"/>
    </location>
</feature>
<organism evidence="2 3">
    <name type="scientific">Cystoisospora suis</name>
    <dbReference type="NCBI Taxonomy" id="483139"/>
    <lineage>
        <taxon>Eukaryota</taxon>
        <taxon>Sar</taxon>
        <taxon>Alveolata</taxon>
        <taxon>Apicomplexa</taxon>
        <taxon>Conoidasida</taxon>
        <taxon>Coccidia</taxon>
        <taxon>Eucoccidiorida</taxon>
        <taxon>Eimeriorina</taxon>
        <taxon>Sarcocystidae</taxon>
        <taxon>Cystoisospora</taxon>
    </lineage>
</organism>
<feature type="compositionally biased region" description="Basic and acidic residues" evidence="1">
    <location>
        <begin position="1158"/>
        <end position="1171"/>
    </location>
</feature>
<feature type="compositionally biased region" description="Low complexity" evidence="1">
    <location>
        <begin position="1143"/>
        <end position="1152"/>
    </location>
</feature>
<feature type="region of interest" description="Disordered" evidence="1">
    <location>
        <begin position="974"/>
        <end position="1251"/>
    </location>
</feature>
<gene>
    <name evidence="2" type="ORF">CSUI_003304</name>
</gene>
<feature type="compositionally biased region" description="Low complexity" evidence="1">
    <location>
        <begin position="1094"/>
        <end position="1122"/>
    </location>
</feature>
<feature type="compositionally biased region" description="Basic and acidic residues" evidence="1">
    <location>
        <begin position="1576"/>
        <end position="1615"/>
    </location>
</feature>
<dbReference type="GeneID" id="94426713"/>
<dbReference type="Proteomes" id="UP000221165">
    <property type="component" value="Unassembled WGS sequence"/>
</dbReference>
<dbReference type="OrthoDB" id="333885at2759"/>
<protein>
    <submittedName>
        <fullName evidence="2">Uncharacterized protein</fullName>
    </submittedName>
</protein>
<feature type="compositionally biased region" description="Polar residues" evidence="1">
    <location>
        <begin position="1486"/>
        <end position="1502"/>
    </location>
</feature>
<name>A0A2C6L5Q6_9APIC</name>
<feature type="region of interest" description="Disordered" evidence="1">
    <location>
        <begin position="1720"/>
        <end position="1995"/>
    </location>
</feature>
<proteinExistence type="predicted"/>
<feature type="compositionally biased region" description="Polar residues" evidence="1">
    <location>
        <begin position="1827"/>
        <end position="1836"/>
    </location>
</feature>
<feature type="compositionally biased region" description="Basic and acidic residues" evidence="1">
    <location>
        <begin position="1188"/>
        <end position="1202"/>
    </location>
</feature>
<evidence type="ECO:0000256" key="1">
    <source>
        <dbReference type="SAM" id="MobiDB-lite"/>
    </source>
</evidence>
<dbReference type="EMBL" id="MIGC01001439">
    <property type="protein sequence ID" value="PHJ22854.1"/>
    <property type="molecule type" value="Genomic_DNA"/>
</dbReference>
<evidence type="ECO:0000313" key="2">
    <source>
        <dbReference type="EMBL" id="PHJ22854.1"/>
    </source>
</evidence>
<feature type="compositionally biased region" description="Low complexity" evidence="1">
    <location>
        <begin position="1945"/>
        <end position="1954"/>
    </location>
</feature>
<feature type="compositionally biased region" description="Polar residues" evidence="1">
    <location>
        <begin position="1721"/>
        <end position="1730"/>
    </location>
</feature>
<comment type="caution">
    <text evidence="2">The sequence shown here is derived from an EMBL/GenBank/DDBJ whole genome shotgun (WGS) entry which is preliminary data.</text>
</comment>
<feature type="region of interest" description="Disordered" evidence="1">
    <location>
        <begin position="1576"/>
        <end position="1630"/>
    </location>
</feature>
<feature type="compositionally biased region" description="Polar residues" evidence="1">
    <location>
        <begin position="1133"/>
        <end position="1142"/>
    </location>
</feature>
<feature type="compositionally biased region" description="Basic and acidic residues" evidence="1">
    <location>
        <begin position="1223"/>
        <end position="1236"/>
    </location>
</feature>
<feature type="region of interest" description="Disordered" evidence="1">
    <location>
        <begin position="1486"/>
        <end position="1506"/>
    </location>
</feature>
<feature type="compositionally biased region" description="Basic and acidic residues" evidence="1">
    <location>
        <begin position="1899"/>
        <end position="1910"/>
    </location>
</feature>
<feature type="compositionally biased region" description="Polar residues" evidence="1">
    <location>
        <begin position="1857"/>
        <end position="1868"/>
    </location>
</feature>
<dbReference type="RefSeq" id="XP_067924531.1">
    <property type="nucleotide sequence ID" value="XM_068063502.1"/>
</dbReference>